<dbReference type="FunCoup" id="A0A3Q3LZM9">
    <property type="interactions" value="179"/>
</dbReference>
<evidence type="ECO:0000313" key="6">
    <source>
        <dbReference type="Ensembl" id="ENSLBEP00000013935.1"/>
    </source>
</evidence>
<evidence type="ECO:0000256" key="4">
    <source>
        <dbReference type="SAM" id="Phobius"/>
    </source>
</evidence>
<dbReference type="Ensembl" id="ENSLBET00000014722.1">
    <property type="protein sequence ID" value="ENSLBEP00000013935.1"/>
    <property type="gene ID" value="ENSLBEG00000010824.1"/>
</dbReference>
<dbReference type="InterPro" id="IPR018378">
    <property type="entry name" value="C-type_lectin_CS"/>
</dbReference>
<dbReference type="Gene3D" id="1.20.5.1000">
    <property type="entry name" value="arf6 gtpase in complex with a specific effector, jip4"/>
    <property type="match status" value="1"/>
</dbReference>
<dbReference type="Pfam" id="PF00059">
    <property type="entry name" value="Lectin_C"/>
    <property type="match status" value="1"/>
</dbReference>
<dbReference type="InterPro" id="IPR033989">
    <property type="entry name" value="CD209-like_CTLD"/>
</dbReference>
<dbReference type="STRING" id="56723.ENSLBEP00000013935"/>
<keyword evidence="4" id="KW-1133">Transmembrane helix</keyword>
<dbReference type="OrthoDB" id="8950604at2759"/>
<dbReference type="PROSITE" id="PS00615">
    <property type="entry name" value="C_TYPE_LECTIN_1"/>
    <property type="match status" value="1"/>
</dbReference>
<evidence type="ECO:0000256" key="2">
    <source>
        <dbReference type="ARBA" id="ARBA00023157"/>
    </source>
</evidence>
<reference evidence="6" key="2">
    <citation type="submission" date="2025-09" db="UniProtKB">
        <authorList>
            <consortium name="Ensembl"/>
        </authorList>
    </citation>
    <scope>IDENTIFICATION</scope>
</reference>
<proteinExistence type="predicted"/>
<keyword evidence="4" id="KW-0472">Membrane</keyword>
<organism evidence="6 7">
    <name type="scientific">Labrus bergylta</name>
    <name type="common">ballan wrasse</name>
    <dbReference type="NCBI Taxonomy" id="56723"/>
    <lineage>
        <taxon>Eukaryota</taxon>
        <taxon>Metazoa</taxon>
        <taxon>Chordata</taxon>
        <taxon>Craniata</taxon>
        <taxon>Vertebrata</taxon>
        <taxon>Euteleostomi</taxon>
        <taxon>Actinopterygii</taxon>
        <taxon>Neopterygii</taxon>
        <taxon>Teleostei</taxon>
        <taxon>Neoteleostei</taxon>
        <taxon>Acanthomorphata</taxon>
        <taxon>Eupercaria</taxon>
        <taxon>Labriformes</taxon>
        <taxon>Labridae</taxon>
        <taxon>Labrus</taxon>
    </lineage>
</organism>
<dbReference type="Proteomes" id="UP000261660">
    <property type="component" value="Unplaced"/>
</dbReference>
<evidence type="ECO:0000256" key="3">
    <source>
        <dbReference type="SAM" id="Coils"/>
    </source>
</evidence>
<dbReference type="SMART" id="SM00034">
    <property type="entry name" value="CLECT"/>
    <property type="match status" value="1"/>
</dbReference>
<dbReference type="InterPro" id="IPR016186">
    <property type="entry name" value="C-type_lectin-like/link_sf"/>
</dbReference>
<evidence type="ECO:0000313" key="7">
    <source>
        <dbReference type="Proteomes" id="UP000261660"/>
    </source>
</evidence>
<dbReference type="AlphaFoldDB" id="A0A3Q3LZM9"/>
<dbReference type="InterPro" id="IPR001304">
    <property type="entry name" value="C-type_lectin-like"/>
</dbReference>
<dbReference type="GeneTree" id="ENSGT01020000230338"/>
<dbReference type="InterPro" id="IPR050111">
    <property type="entry name" value="C-type_lectin/snaclec_domain"/>
</dbReference>
<feature type="coiled-coil region" evidence="3">
    <location>
        <begin position="103"/>
        <end position="165"/>
    </location>
</feature>
<accession>A0A3Q3LZM9</accession>
<sequence>MDESDIYANVDEPPGQPCKRTGLLNGSEIIYANEEIFQTLEMSTAGTSLTGAGHFKKSLSRIAAVCLGLLCVFLLTGLITLMIQYNKHNSEWKSDMIMLNISNNNLSKERNQLQSSYNNLDKERNQLQSSYNNLDKERNQLQSSYNNLAQERDMLQNRLEEVQKKLLEGLKGWVHFNGSFYYISSLEKPWQESRADCLQRGADLMIINSKEEQDFARSFQKLVWIGLSDREKEGTWKWVDGTPLNTSYWNSREPNGVPNRDEDCTEIKMYALVNSWNDESCELRRFWICEKTFNM</sequence>
<dbReference type="SUPFAM" id="SSF56436">
    <property type="entry name" value="C-type lectin-like"/>
    <property type="match status" value="1"/>
</dbReference>
<keyword evidence="3" id="KW-0175">Coiled coil</keyword>
<keyword evidence="4" id="KW-0812">Transmembrane</keyword>
<dbReference type="Gene3D" id="3.10.100.10">
    <property type="entry name" value="Mannose-Binding Protein A, subunit A"/>
    <property type="match status" value="1"/>
</dbReference>
<dbReference type="CDD" id="cd03590">
    <property type="entry name" value="CLECT_DC-SIGN_like"/>
    <property type="match status" value="1"/>
</dbReference>
<dbReference type="PANTHER" id="PTHR22803">
    <property type="entry name" value="MANNOSE, PHOSPHOLIPASE, LECTIN RECEPTOR RELATED"/>
    <property type="match status" value="1"/>
</dbReference>
<protein>
    <submittedName>
        <fullName evidence="6">CD209 antigen-like protein 2</fullName>
    </submittedName>
</protein>
<dbReference type="GO" id="GO:0030246">
    <property type="term" value="F:carbohydrate binding"/>
    <property type="evidence" value="ECO:0007669"/>
    <property type="project" value="UniProtKB-KW"/>
</dbReference>
<keyword evidence="7" id="KW-1185">Reference proteome</keyword>
<feature type="domain" description="C-type lectin" evidence="5">
    <location>
        <begin position="176"/>
        <end position="290"/>
    </location>
</feature>
<keyword evidence="2" id="KW-1015">Disulfide bond</keyword>
<keyword evidence="1" id="KW-0430">Lectin</keyword>
<feature type="transmembrane region" description="Helical" evidence="4">
    <location>
        <begin position="62"/>
        <end position="83"/>
    </location>
</feature>
<dbReference type="PROSITE" id="PS50041">
    <property type="entry name" value="C_TYPE_LECTIN_2"/>
    <property type="match status" value="1"/>
</dbReference>
<dbReference type="InterPro" id="IPR016187">
    <property type="entry name" value="CTDL_fold"/>
</dbReference>
<evidence type="ECO:0000256" key="1">
    <source>
        <dbReference type="ARBA" id="ARBA00022734"/>
    </source>
</evidence>
<dbReference type="InParanoid" id="A0A3Q3LZM9"/>
<name>A0A3Q3LZM9_9LABR</name>
<reference evidence="6" key="1">
    <citation type="submission" date="2025-08" db="UniProtKB">
        <authorList>
            <consortium name="Ensembl"/>
        </authorList>
    </citation>
    <scope>IDENTIFICATION</scope>
</reference>
<evidence type="ECO:0000259" key="5">
    <source>
        <dbReference type="PROSITE" id="PS50041"/>
    </source>
</evidence>